<proteinExistence type="inferred from homology"/>
<dbReference type="GO" id="GO:0004519">
    <property type="term" value="F:endonuclease activity"/>
    <property type="evidence" value="ECO:0007669"/>
    <property type="project" value="UniProtKB-KW"/>
</dbReference>
<dbReference type="Pfam" id="PF07522">
    <property type="entry name" value="DRMBL"/>
    <property type="match status" value="1"/>
</dbReference>
<feature type="compositionally biased region" description="Basic and acidic residues" evidence="13">
    <location>
        <begin position="712"/>
        <end position="722"/>
    </location>
</feature>
<evidence type="ECO:0000256" key="13">
    <source>
        <dbReference type="SAM" id="MobiDB-lite"/>
    </source>
</evidence>
<dbReference type="PANTHER" id="PTHR23240">
    <property type="entry name" value="DNA CROSS-LINK REPAIR PROTEIN PSO2/SNM1-RELATED"/>
    <property type="match status" value="1"/>
</dbReference>
<reference evidence="15" key="1">
    <citation type="submission" date="2018-09" db="EMBL/GenBank/DDBJ databases">
        <title>Common duck and Muscovy duck high density SNP chip.</title>
        <authorList>
            <person name="Vignal A."/>
            <person name="Thebault N."/>
            <person name="Warren W.C."/>
        </authorList>
    </citation>
    <scope>NUCLEOTIDE SEQUENCE [LARGE SCALE GENOMIC DNA]</scope>
</reference>
<keyword evidence="5" id="KW-0227">DNA damage</keyword>
<feature type="region of interest" description="Disordered" evidence="13">
    <location>
        <begin position="496"/>
        <end position="629"/>
    </location>
</feature>
<reference evidence="15" key="3">
    <citation type="submission" date="2025-09" db="UniProtKB">
        <authorList>
            <consortium name="Ensembl"/>
        </authorList>
    </citation>
    <scope>IDENTIFICATION</scope>
</reference>
<feature type="region of interest" description="Disordered" evidence="13">
    <location>
        <begin position="650"/>
        <end position="675"/>
    </location>
</feature>
<evidence type="ECO:0000256" key="11">
    <source>
        <dbReference type="ARBA" id="ARBA00039759"/>
    </source>
</evidence>
<evidence type="ECO:0000256" key="2">
    <source>
        <dbReference type="ARBA" id="ARBA00010304"/>
    </source>
</evidence>
<dbReference type="FunFam" id="3.40.50.12650:FF:000002">
    <property type="entry name" value="DNA cross-link repair 1C"/>
    <property type="match status" value="1"/>
</dbReference>
<dbReference type="GO" id="GO:0005634">
    <property type="term" value="C:nucleus"/>
    <property type="evidence" value="ECO:0007669"/>
    <property type="project" value="UniProtKB-SubCell"/>
</dbReference>
<comment type="similarity">
    <text evidence="2">Belongs to the DNA repair metallo-beta-lactamase (DRMBL) family.</text>
</comment>
<dbReference type="GO" id="GO:0003684">
    <property type="term" value="F:damaged DNA binding"/>
    <property type="evidence" value="ECO:0007669"/>
    <property type="project" value="TreeGrafter"/>
</dbReference>
<keyword evidence="3" id="KW-0540">Nuclease</keyword>
<dbReference type="GO" id="GO:0006310">
    <property type="term" value="P:DNA recombination"/>
    <property type="evidence" value="ECO:0007669"/>
    <property type="project" value="UniProtKB-KW"/>
</dbReference>
<sequence length="762" mass="85871">MSRFGGRLREYPALSIDRFDRDNLRARAYFLSHCHKDHMKGLRASALKRRLESSLKVKLYCSPVTKELLLTNWKYKFWENHIMQALKLSTIPFTSYCVYVHRHIVSGFGVPQARTGESSSHMTAQELQVALEVETPTQISLVDETSGEKEDIEVTLLPAGHCPGSVMFLFQGENGTVLYTGDFRLAKGEAARMELLHSGTRVKDIQSVYLDTTFCDPKFYHIPSREECLNGILELVRSWTSLSRYHVVWLNCKAAYGYEYLFINLSEELGIKVHVNKLDMFRNMPEILCHITTDRHTQIHACRHPRDDDCFRGNRLPCGMTCQNGTPLRIISIKPSTMWFGERIKKTSVIVRTGESTYRACFSFHSSFSEIKDFLRHICPVNVYPNVLPVGGTEDKVMELLQPLCRLYRRNMEPRYKPLGTLKRVHKRDLSDTDEDDLFDTELTSARPKISKQQREESRPSETTQPENAEGNMKESTDSYKAPLTYTSLQVDFMDCEESNDDDDDDDDDEDKEDTEKNTAQVLPQESDATSTANCNGVPGDQQEPKADVPRWDTFFKCDRLDESSENEDNFPSSAGAGGSQSLFSDSDGVSDSTHISSQNSSQSTHISEQGSQGWGSQGWDSQMDTVLITSQERNAADFSCFSRAGSRTVPVPHEAAKESQADNSGWKALGQNRSGASDVICDLKSKDSEKEAESGTAHVQEVLVEMPDTSRAPDLDLKRDSQSSSDFEIPLTPDAELPQPDKLYCLYKKLAAGESIVRKPS</sequence>
<dbReference type="InterPro" id="IPR011084">
    <property type="entry name" value="DRMBL"/>
</dbReference>
<evidence type="ECO:0000256" key="12">
    <source>
        <dbReference type="ARBA" id="ARBA00042677"/>
    </source>
</evidence>
<evidence type="ECO:0000313" key="16">
    <source>
        <dbReference type="Proteomes" id="UP000694556"/>
    </source>
</evidence>
<dbReference type="GO" id="GO:0006303">
    <property type="term" value="P:double-strand break repair via nonhomologous end joining"/>
    <property type="evidence" value="ECO:0007669"/>
    <property type="project" value="TreeGrafter"/>
</dbReference>
<evidence type="ECO:0000256" key="3">
    <source>
        <dbReference type="ARBA" id="ARBA00022722"/>
    </source>
</evidence>
<feature type="region of interest" description="Disordered" evidence="13">
    <location>
        <begin position="706"/>
        <end position="739"/>
    </location>
</feature>
<dbReference type="SUPFAM" id="SSF56281">
    <property type="entry name" value="Metallo-hydrolase/oxidoreductase"/>
    <property type="match status" value="1"/>
</dbReference>
<dbReference type="CDD" id="cd16297">
    <property type="entry name" value="artemis-SNM1C-like_MBL-fold"/>
    <property type="match status" value="1"/>
</dbReference>
<protein>
    <recommendedName>
        <fullName evidence="11">Protein artemis</fullName>
    </recommendedName>
    <alternativeName>
        <fullName evidence="12">DNA cross-link repair 1C protein</fullName>
    </alternativeName>
</protein>
<evidence type="ECO:0000256" key="10">
    <source>
        <dbReference type="ARBA" id="ARBA00023242"/>
    </source>
</evidence>
<evidence type="ECO:0000256" key="7">
    <source>
        <dbReference type="ARBA" id="ARBA00022839"/>
    </source>
</evidence>
<evidence type="ECO:0000256" key="9">
    <source>
        <dbReference type="ARBA" id="ARBA00023204"/>
    </source>
</evidence>
<comment type="subcellular location">
    <subcellularLocation>
        <location evidence="1">Nucleus</location>
    </subcellularLocation>
</comment>
<feature type="compositionally biased region" description="Acidic residues" evidence="13">
    <location>
        <begin position="496"/>
        <end position="513"/>
    </location>
</feature>
<feature type="compositionally biased region" description="Polar residues" evidence="13">
    <location>
        <begin position="518"/>
        <end position="535"/>
    </location>
</feature>
<feature type="domain" description="DNA repair metallo-beta-lactamase" evidence="14">
    <location>
        <begin position="285"/>
        <end position="389"/>
    </location>
</feature>
<evidence type="ECO:0000256" key="6">
    <source>
        <dbReference type="ARBA" id="ARBA00022801"/>
    </source>
</evidence>
<keyword evidence="10" id="KW-0539">Nucleus</keyword>
<dbReference type="Ensembl" id="ENSCMMT00000000968.1">
    <property type="protein sequence ID" value="ENSCMMP00000000846.1"/>
    <property type="gene ID" value="ENSCMMG00000000590.1"/>
</dbReference>
<evidence type="ECO:0000256" key="1">
    <source>
        <dbReference type="ARBA" id="ARBA00004123"/>
    </source>
</evidence>
<reference evidence="15" key="2">
    <citation type="submission" date="2025-08" db="UniProtKB">
        <authorList>
            <consortium name="Ensembl"/>
        </authorList>
    </citation>
    <scope>IDENTIFICATION</scope>
</reference>
<feature type="compositionally biased region" description="Low complexity" evidence="13">
    <location>
        <begin position="591"/>
        <end position="612"/>
    </location>
</feature>
<dbReference type="Proteomes" id="UP000694556">
    <property type="component" value="Chromosome 1"/>
</dbReference>
<feature type="region of interest" description="Disordered" evidence="13">
    <location>
        <begin position="425"/>
        <end position="482"/>
    </location>
</feature>
<dbReference type="Gene3D" id="3.60.15.10">
    <property type="entry name" value="Ribonuclease Z/Hydroxyacylglutathione hydrolase-like"/>
    <property type="match status" value="1"/>
</dbReference>
<keyword evidence="8" id="KW-0233">DNA recombination</keyword>
<keyword evidence="9" id="KW-0234">DNA repair</keyword>
<evidence type="ECO:0000259" key="14">
    <source>
        <dbReference type="Pfam" id="PF07522"/>
    </source>
</evidence>
<accession>A0A8C3B5N6</accession>
<keyword evidence="4" id="KW-0255">Endonuclease</keyword>
<organism evidence="15 16">
    <name type="scientific">Cairina moschata</name>
    <name type="common">Muscovy duck</name>
    <dbReference type="NCBI Taxonomy" id="8855"/>
    <lineage>
        <taxon>Eukaryota</taxon>
        <taxon>Metazoa</taxon>
        <taxon>Chordata</taxon>
        <taxon>Craniata</taxon>
        <taxon>Vertebrata</taxon>
        <taxon>Euteleostomi</taxon>
        <taxon>Archelosauria</taxon>
        <taxon>Archosauria</taxon>
        <taxon>Dinosauria</taxon>
        <taxon>Saurischia</taxon>
        <taxon>Theropoda</taxon>
        <taxon>Coelurosauria</taxon>
        <taxon>Aves</taxon>
        <taxon>Neognathae</taxon>
        <taxon>Galloanserae</taxon>
        <taxon>Anseriformes</taxon>
        <taxon>Anatidae</taxon>
        <taxon>Anatinae</taxon>
        <taxon>Cairina</taxon>
    </lineage>
</organism>
<dbReference type="GO" id="GO:0035312">
    <property type="term" value="F:5'-3' DNA exonuclease activity"/>
    <property type="evidence" value="ECO:0007669"/>
    <property type="project" value="TreeGrafter"/>
</dbReference>
<name>A0A8C3B5N6_CAIMO</name>
<feature type="compositionally biased region" description="Polar residues" evidence="13">
    <location>
        <begin position="580"/>
        <end position="590"/>
    </location>
</feature>
<dbReference type="GO" id="GO:0036297">
    <property type="term" value="P:interstrand cross-link repair"/>
    <property type="evidence" value="ECO:0007669"/>
    <property type="project" value="TreeGrafter"/>
</dbReference>
<dbReference type="PANTHER" id="PTHR23240:SF8">
    <property type="entry name" value="PROTEIN ARTEMIS"/>
    <property type="match status" value="1"/>
</dbReference>
<keyword evidence="6" id="KW-0378">Hydrolase</keyword>
<keyword evidence="7" id="KW-0269">Exonuclease</keyword>
<evidence type="ECO:0000313" key="15">
    <source>
        <dbReference type="Ensembl" id="ENSCMMP00000000846.1"/>
    </source>
</evidence>
<keyword evidence="16" id="KW-1185">Reference proteome</keyword>
<dbReference type="AlphaFoldDB" id="A0A8C3B5N6"/>
<feature type="compositionally biased region" description="Basic and acidic residues" evidence="13">
    <location>
        <begin position="543"/>
        <end position="563"/>
    </location>
</feature>
<evidence type="ECO:0000256" key="8">
    <source>
        <dbReference type="ARBA" id="ARBA00023172"/>
    </source>
</evidence>
<dbReference type="InterPro" id="IPR036866">
    <property type="entry name" value="RibonucZ/Hydroxyglut_hydro"/>
</dbReference>
<dbReference type="GO" id="GO:0000723">
    <property type="term" value="P:telomere maintenance"/>
    <property type="evidence" value="ECO:0007669"/>
    <property type="project" value="TreeGrafter"/>
</dbReference>
<evidence type="ECO:0000256" key="4">
    <source>
        <dbReference type="ARBA" id="ARBA00022759"/>
    </source>
</evidence>
<evidence type="ECO:0000256" key="5">
    <source>
        <dbReference type="ARBA" id="ARBA00022763"/>
    </source>
</evidence>